<dbReference type="EMBL" id="JACEFF010000661">
    <property type="protein sequence ID" value="KAH9633256.1"/>
    <property type="molecule type" value="Genomic_DNA"/>
</dbReference>
<dbReference type="GO" id="GO:0007165">
    <property type="term" value="P:signal transduction"/>
    <property type="evidence" value="ECO:0007669"/>
    <property type="project" value="UniProtKB-KW"/>
</dbReference>
<feature type="transmembrane region" description="Helical" evidence="6">
    <location>
        <begin position="20"/>
        <end position="37"/>
    </location>
</feature>
<feature type="transmembrane region" description="Helical" evidence="6">
    <location>
        <begin position="129"/>
        <end position="153"/>
    </location>
</feature>
<protein>
    <recommendedName>
        <fullName evidence="6">Gustatory receptor</fullName>
    </recommendedName>
</protein>
<feature type="transmembrane region" description="Helical" evidence="6">
    <location>
        <begin position="49"/>
        <end position="69"/>
    </location>
</feature>
<dbReference type="Proteomes" id="UP000814243">
    <property type="component" value="Unassembled WGS sequence"/>
</dbReference>
<dbReference type="GO" id="GO:0005886">
    <property type="term" value="C:plasma membrane"/>
    <property type="evidence" value="ECO:0007669"/>
    <property type="project" value="UniProtKB-SubCell"/>
</dbReference>
<evidence type="ECO:0000256" key="4">
    <source>
        <dbReference type="ARBA" id="ARBA00022989"/>
    </source>
</evidence>
<evidence type="ECO:0000313" key="7">
    <source>
        <dbReference type="EMBL" id="KAH9633256.1"/>
    </source>
</evidence>
<dbReference type="GO" id="GO:0050909">
    <property type="term" value="P:sensory perception of taste"/>
    <property type="evidence" value="ECO:0007669"/>
    <property type="project" value="InterPro"/>
</dbReference>
<feature type="transmembrane region" description="Helical" evidence="6">
    <location>
        <begin position="278"/>
        <end position="301"/>
    </location>
</feature>
<reference evidence="7" key="1">
    <citation type="journal article" date="2021" name="G3 (Bethesda)">
        <title>Genome and transcriptome analysis of the beet armyworm Spodoptera exigua reveals targets for pest control. .</title>
        <authorList>
            <person name="Simon S."/>
            <person name="Breeschoten T."/>
            <person name="Jansen H.J."/>
            <person name="Dirks R.P."/>
            <person name="Schranz M.E."/>
            <person name="Ros V.I.D."/>
        </authorList>
    </citation>
    <scope>NUCLEOTIDE SEQUENCE</scope>
    <source>
        <strain evidence="7">TB_SE_WUR_2020</strain>
    </source>
</reference>
<keyword evidence="5 6" id="KW-0472">Membrane</keyword>
<keyword evidence="6" id="KW-0675">Receptor</keyword>
<keyword evidence="6" id="KW-0807">Transducer</keyword>
<dbReference type="InterPro" id="IPR013604">
    <property type="entry name" value="7TM_chemorcpt"/>
</dbReference>
<sequence length="383" mass="43938">MTPPSVLVNTYFSASDKPYIDPISKVFILGQLAYGIIRLPLIGDVHVGFIVLAAIYSLLAASYYSGVAYMLRNAYVLNIVIFIFYFQCVFFMLFNVVSMKRLNRYYNELNVFDKEVGCRPKIGKGSIRNLIATVLMILYNVILFALPYAVAALENLELWMLPFPIIHILEVHFCGHLLSLLIPRLRLINYYMELSLSNSKISKTLNIEKFGYSKADSNKTLCKMEKVMNLYHNMIKSYNYLIEAVKWQLLVTIVSAFLNILSCCYRVSLTIIKEDVPLTFMITYVGLLAGIMLPLFSPCMLGDQVHDEVRRLRELLASRLYENQLDKSSRGMARALLAWTETRDLSFSLLRMLDIDISLPFKFVGLLVTYLIILLQFQKVINP</sequence>
<organism evidence="7 8">
    <name type="scientific">Spodoptera exigua</name>
    <name type="common">Beet armyworm</name>
    <name type="synonym">Noctua fulgens</name>
    <dbReference type="NCBI Taxonomy" id="7107"/>
    <lineage>
        <taxon>Eukaryota</taxon>
        <taxon>Metazoa</taxon>
        <taxon>Ecdysozoa</taxon>
        <taxon>Arthropoda</taxon>
        <taxon>Hexapoda</taxon>
        <taxon>Insecta</taxon>
        <taxon>Pterygota</taxon>
        <taxon>Neoptera</taxon>
        <taxon>Endopterygota</taxon>
        <taxon>Lepidoptera</taxon>
        <taxon>Glossata</taxon>
        <taxon>Ditrysia</taxon>
        <taxon>Noctuoidea</taxon>
        <taxon>Noctuidae</taxon>
        <taxon>Amphipyrinae</taxon>
        <taxon>Spodoptera</taxon>
    </lineage>
</organism>
<comment type="similarity">
    <text evidence="6">Belongs to the insect chemoreceptor superfamily. Gustatory receptor (GR) family.</text>
</comment>
<feature type="transmembrane region" description="Helical" evidence="6">
    <location>
        <begin position="249"/>
        <end position="272"/>
    </location>
</feature>
<feature type="transmembrane region" description="Helical" evidence="6">
    <location>
        <begin position="359"/>
        <end position="377"/>
    </location>
</feature>
<keyword evidence="2 6" id="KW-1003">Cell membrane</keyword>
<evidence type="ECO:0000313" key="8">
    <source>
        <dbReference type="Proteomes" id="UP000814243"/>
    </source>
</evidence>
<keyword evidence="3 6" id="KW-0812">Transmembrane</keyword>
<proteinExistence type="inferred from homology"/>
<comment type="function">
    <text evidence="6">Gustatory receptor which mediates acceptance or avoidance behavior, depending on its substrates.</text>
</comment>
<evidence type="ECO:0000256" key="5">
    <source>
        <dbReference type="ARBA" id="ARBA00023136"/>
    </source>
</evidence>
<dbReference type="AlphaFoldDB" id="A0A922SD26"/>
<accession>A0A922SD26</accession>
<evidence type="ECO:0000256" key="3">
    <source>
        <dbReference type="ARBA" id="ARBA00022692"/>
    </source>
</evidence>
<keyword evidence="4 6" id="KW-1133">Transmembrane helix</keyword>
<dbReference type="Pfam" id="PF08395">
    <property type="entry name" value="7tm_7"/>
    <property type="match status" value="1"/>
</dbReference>
<evidence type="ECO:0000256" key="2">
    <source>
        <dbReference type="ARBA" id="ARBA00022475"/>
    </source>
</evidence>
<comment type="caution">
    <text evidence="7">The sequence shown here is derived from an EMBL/GenBank/DDBJ whole genome shotgun (WGS) entry which is preliminary data.</text>
</comment>
<gene>
    <name evidence="7" type="ORF">HF086_006858</name>
</gene>
<evidence type="ECO:0000256" key="1">
    <source>
        <dbReference type="ARBA" id="ARBA00004651"/>
    </source>
</evidence>
<name>A0A922SD26_SPOEX</name>
<feature type="transmembrane region" description="Helical" evidence="6">
    <location>
        <begin position="75"/>
        <end position="97"/>
    </location>
</feature>
<evidence type="ECO:0000256" key="6">
    <source>
        <dbReference type="RuleBase" id="RU363108"/>
    </source>
</evidence>
<comment type="subcellular location">
    <subcellularLocation>
        <location evidence="1 6">Cell membrane</location>
        <topology evidence="1 6">Multi-pass membrane protein</topology>
    </subcellularLocation>
</comment>